<proteinExistence type="predicted"/>
<gene>
    <name evidence="2" type="ORF">IWX46DRAFT_581492</name>
</gene>
<keyword evidence="1" id="KW-1133">Transmembrane helix</keyword>
<feature type="transmembrane region" description="Helical" evidence="1">
    <location>
        <begin position="183"/>
        <end position="207"/>
    </location>
</feature>
<evidence type="ECO:0000313" key="2">
    <source>
        <dbReference type="EMBL" id="KAK7545370.1"/>
    </source>
</evidence>
<reference evidence="2 3" key="1">
    <citation type="submission" date="2024-04" db="EMBL/GenBank/DDBJ databases">
        <title>Phyllosticta paracitricarpa is synonymous to the EU quarantine fungus P. citricarpa based on phylogenomic analyses.</title>
        <authorList>
            <consortium name="Lawrence Berkeley National Laboratory"/>
            <person name="Van Ingen-Buijs V.A."/>
            <person name="Van Westerhoven A.C."/>
            <person name="Haridas S."/>
            <person name="Skiadas P."/>
            <person name="Martin F."/>
            <person name="Groenewald J.Z."/>
            <person name="Crous P.W."/>
            <person name="Seidl M.F."/>
        </authorList>
    </citation>
    <scope>NUCLEOTIDE SEQUENCE [LARGE SCALE GENOMIC DNA]</scope>
    <source>
        <strain evidence="2 3">CBS 122670</strain>
    </source>
</reference>
<name>A0ABR1MDN4_9PEZI</name>
<accession>A0ABR1MDN4</accession>
<keyword evidence="1" id="KW-0812">Transmembrane</keyword>
<evidence type="ECO:0008006" key="4">
    <source>
        <dbReference type="Google" id="ProtNLM"/>
    </source>
</evidence>
<comment type="caution">
    <text evidence="2">The sequence shown here is derived from an EMBL/GenBank/DDBJ whole genome shotgun (WGS) entry which is preliminary data.</text>
</comment>
<protein>
    <recommendedName>
        <fullName evidence="4">Transmembrane protein</fullName>
    </recommendedName>
</protein>
<evidence type="ECO:0000256" key="1">
    <source>
        <dbReference type="SAM" id="Phobius"/>
    </source>
</evidence>
<dbReference type="Proteomes" id="UP001365128">
    <property type="component" value="Unassembled WGS sequence"/>
</dbReference>
<keyword evidence="3" id="KW-1185">Reference proteome</keyword>
<sequence>MYLFFGPPVVFFRLRATGLLVFNNHTYGLPCFEPVPFQKLQNGAAISSCTCQRLPALCMCMYAELQTAPLRLAASPAPSSWASQTELEKENDDRLKVVLMATVDIGLSGAPCIASKVARLGRCRCRRRRRRRCSQLSKDLASCAPTREDCPRVKPDASRRPDSRVCIHPPLFLRDSLQSRPSVGAFGLFCSALLCSALLCSALLCALTMSRCRFSPDGSSATSAG</sequence>
<dbReference type="EMBL" id="JBBPDW010000018">
    <property type="protein sequence ID" value="KAK7545370.1"/>
    <property type="molecule type" value="Genomic_DNA"/>
</dbReference>
<organism evidence="2 3">
    <name type="scientific">Phyllosticta citricarpa</name>
    <dbReference type="NCBI Taxonomy" id="55181"/>
    <lineage>
        <taxon>Eukaryota</taxon>
        <taxon>Fungi</taxon>
        <taxon>Dikarya</taxon>
        <taxon>Ascomycota</taxon>
        <taxon>Pezizomycotina</taxon>
        <taxon>Dothideomycetes</taxon>
        <taxon>Dothideomycetes incertae sedis</taxon>
        <taxon>Botryosphaeriales</taxon>
        <taxon>Phyllostictaceae</taxon>
        <taxon>Phyllosticta</taxon>
    </lineage>
</organism>
<evidence type="ECO:0000313" key="3">
    <source>
        <dbReference type="Proteomes" id="UP001365128"/>
    </source>
</evidence>
<keyword evidence="1" id="KW-0472">Membrane</keyword>